<evidence type="ECO:0000313" key="2">
    <source>
        <dbReference type="EMBL" id="CAL6076787.1"/>
    </source>
</evidence>
<proteinExistence type="predicted"/>
<dbReference type="EMBL" id="CAXDID020000321">
    <property type="protein sequence ID" value="CAL6076787.1"/>
    <property type="molecule type" value="Genomic_DNA"/>
</dbReference>
<sequence>MHSLQLAGNTVFTFRSLKSVSNAFSVKYLSKRAGCRQIIELLINPGQTEILEASIRLCCIVSSQLCFMQHVGRFMMFSIKSVYSAVLESTQRSFFMVIRLNINRVMLHNQSLSETFGCGMPRMKYETDSSLAVVCYSNNMTNAINIFKTRQWV</sequence>
<accession>A0AA86TC71</accession>
<name>A0AA86TC71_9EUKA</name>
<keyword evidence="3" id="KW-1185">Reference proteome</keyword>
<gene>
    <name evidence="1" type="ORF">HINF_LOCUS47</name>
    <name evidence="2" type="ORF">HINF_LOCUS57857</name>
</gene>
<dbReference type="AlphaFoldDB" id="A0AA86TC71"/>
<reference evidence="2 3" key="2">
    <citation type="submission" date="2024-07" db="EMBL/GenBank/DDBJ databases">
        <authorList>
            <person name="Akdeniz Z."/>
        </authorList>
    </citation>
    <scope>NUCLEOTIDE SEQUENCE [LARGE SCALE GENOMIC DNA]</scope>
</reference>
<reference evidence="1" key="1">
    <citation type="submission" date="2023-06" db="EMBL/GenBank/DDBJ databases">
        <authorList>
            <person name="Kurt Z."/>
        </authorList>
    </citation>
    <scope>NUCLEOTIDE SEQUENCE</scope>
</reference>
<organism evidence="1">
    <name type="scientific">Hexamita inflata</name>
    <dbReference type="NCBI Taxonomy" id="28002"/>
    <lineage>
        <taxon>Eukaryota</taxon>
        <taxon>Metamonada</taxon>
        <taxon>Diplomonadida</taxon>
        <taxon>Hexamitidae</taxon>
        <taxon>Hexamitinae</taxon>
        <taxon>Hexamita</taxon>
    </lineage>
</organism>
<evidence type="ECO:0000313" key="1">
    <source>
        <dbReference type="EMBL" id="CAI9912402.1"/>
    </source>
</evidence>
<evidence type="ECO:0000313" key="3">
    <source>
        <dbReference type="Proteomes" id="UP001642409"/>
    </source>
</evidence>
<comment type="caution">
    <text evidence="1">The sequence shown here is derived from an EMBL/GenBank/DDBJ whole genome shotgun (WGS) entry which is preliminary data.</text>
</comment>
<dbReference type="EMBL" id="CATOUU010000001">
    <property type="protein sequence ID" value="CAI9912402.1"/>
    <property type="molecule type" value="Genomic_DNA"/>
</dbReference>
<protein>
    <submittedName>
        <fullName evidence="2">Hypothetical_protein</fullName>
    </submittedName>
</protein>
<dbReference type="Proteomes" id="UP001642409">
    <property type="component" value="Unassembled WGS sequence"/>
</dbReference>